<comment type="caution">
    <text evidence="1">The sequence shown here is derived from an EMBL/GenBank/DDBJ whole genome shotgun (WGS) entry which is preliminary data.</text>
</comment>
<dbReference type="EMBL" id="BJOV01000005">
    <property type="protein sequence ID" value="GEE02374.1"/>
    <property type="molecule type" value="Genomic_DNA"/>
</dbReference>
<evidence type="ECO:0000313" key="1">
    <source>
        <dbReference type="EMBL" id="GEE02374.1"/>
    </source>
</evidence>
<name>A0A7I9VAU5_9ACTN</name>
<proteinExistence type="predicted"/>
<sequence length="288" mass="31898">MDVGLTDTDLKRAVRDGELIVLDRGALLPTSALPQYDVDDAVYRWKVVAAAAGQTCSLSHESAAAFHGLELLKPERTVVHFAKRRNGGGRRTATRHFHSGLPDDAVVHVDGIAVSTMARTAIDVAATSNFPRALTVIDSALRHGATMEELRAEAGRHRVRGAGMVRSALKYGDGRSANPGESWGRAQMITSRLPLPDLQVEFVLEDGSIAIVDYCWDGIVVGEFDGLRKFCRDLRPGERVEDAVVREKIREDRLRDLVRHVGRWIWRDLENRTMVDRMRAKLEDAGLA</sequence>
<dbReference type="Proteomes" id="UP000444960">
    <property type="component" value="Unassembled WGS sequence"/>
</dbReference>
<organism evidence="1 2">
    <name type="scientific">Gordonia spumicola</name>
    <dbReference type="NCBI Taxonomy" id="589161"/>
    <lineage>
        <taxon>Bacteria</taxon>
        <taxon>Bacillati</taxon>
        <taxon>Actinomycetota</taxon>
        <taxon>Actinomycetes</taxon>
        <taxon>Mycobacteriales</taxon>
        <taxon>Gordoniaceae</taxon>
        <taxon>Gordonia</taxon>
    </lineage>
</organism>
<evidence type="ECO:0000313" key="2">
    <source>
        <dbReference type="Proteomes" id="UP000444960"/>
    </source>
</evidence>
<protein>
    <submittedName>
        <fullName evidence="1">CTP synthase</fullName>
    </submittedName>
</protein>
<reference evidence="2" key="1">
    <citation type="submission" date="2019-06" db="EMBL/GenBank/DDBJ databases">
        <title>Gordonia isolated from sludge of a wastewater treatment plant.</title>
        <authorList>
            <person name="Tamura T."/>
            <person name="Aoyama K."/>
            <person name="Kang Y."/>
            <person name="Saito S."/>
            <person name="Akiyama N."/>
            <person name="Yazawa K."/>
            <person name="Gonoi T."/>
            <person name="Mikami Y."/>
        </authorList>
    </citation>
    <scope>NUCLEOTIDE SEQUENCE [LARGE SCALE GENOMIC DNA]</scope>
    <source>
        <strain evidence="2">NBRC 107696</strain>
    </source>
</reference>
<dbReference type="AlphaFoldDB" id="A0A7I9VAU5"/>
<gene>
    <name evidence="1" type="ORF">nbrc107696_28200</name>
</gene>
<accession>A0A7I9VAU5</accession>
<keyword evidence="2" id="KW-1185">Reference proteome</keyword>